<dbReference type="AlphaFoldDB" id="A0A382CAW7"/>
<dbReference type="SUPFAM" id="SSF63825">
    <property type="entry name" value="YWTD domain"/>
    <property type="match status" value="1"/>
</dbReference>
<dbReference type="PANTHER" id="PTHR35399:SF4">
    <property type="entry name" value="MEMBRANE PROTEIN"/>
    <property type="match status" value="1"/>
</dbReference>
<proteinExistence type="predicted"/>
<evidence type="ECO:0008006" key="2">
    <source>
        <dbReference type="Google" id="ProtNLM"/>
    </source>
</evidence>
<protein>
    <recommendedName>
        <fullName evidence="2">Phosphatase</fullName>
    </recommendedName>
</protein>
<dbReference type="PANTHER" id="PTHR35399">
    <property type="entry name" value="SLR8030 PROTEIN"/>
    <property type="match status" value="1"/>
</dbReference>
<reference evidence="1" key="1">
    <citation type="submission" date="2018-05" db="EMBL/GenBank/DDBJ databases">
        <authorList>
            <person name="Lanie J.A."/>
            <person name="Ng W.-L."/>
            <person name="Kazmierczak K.M."/>
            <person name="Andrzejewski T.M."/>
            <person name="Davidsen T.M."/>
            <person name="Wayne K.J."/>
            <person name="Tettelin H."/>
            <person name="Glass J.I."/>
            <person name="Rusch D."/>
            <person name="Podicherti R."/>
            <person name="Tsui H.-C.T."/>
            <person name="Winkler M.E."/>
        </authorList>
    </citation>
    <scope>NUCLEOTIDE SEQUENCE</scope>
</reference>
<dbReference type="InterPro" id="IPR008557">
    <property type="entry name" value="PhoX"/>
</dbReference>
<accession>A0A382CAW7</accession>
<sequence>MDDGFTLPLSPDGMATFPGPEGLTLLVRNHEVNTGTGARGGAFGSGNRRLTDEVRKNMYDPGKAAPALGGTSTVVYDTKKQKVVRQFLSLAGTLRNCAGGPTPWNSWVTCEETVEKAGRLCSVDHGWCFEVPATAQPELAKAVPLKAMGRFNHEAVAVDPKTGYVYETEDRHDGLIYRFLPKVPGKLAEGGKLQALAATKKKSLDTRNWKETAVRLGEKIEVKWIDMDDVESPKDDLRKRGFTAGAARFARGEGMWYGNDAIYFACTNGGKKNHGQVWKLKDEKLELFAEPNDKDVVDNCDNLTVAPWGDVILCEDGGGKQFLVGVTPEGRFYKLAKNSSGGSELAGATFSPDGSTLFVNIQHKGLTLAITGPWEENRRES</sequence>
<dbReference type="EMBL" id="UINC01033563">
    <property type="protein sequence ID" value="SVB23044.1"/>
    <property type="molecule type" value="Genomic_DNA"/>
</dbReference>
<gene>
    <name evidence="1" type="ORF">METZ01_LOCUS175898</name>
</gene>
<evidence type="ECO:0000313" key="1">
    <source>
        <dbReference type="EMBL" id="SVB23044.1"/>
    </source>
</evidence>
<name>A0A382CAW7_9ZZZZ</name>
<organism evidence="1">
    <name type="scientific">marine metagenome</name>
    <dbReference type="NCBI Taxonomy" id="408172"/>
    <lineage>
        <taxon>unclassified sequences</taxon>
        <taxon>metagenomes</taxon>
        <taxon>ecological metagenomes</taxon>
    </lineage>
</organism>
<dbReference type="Pfam" id="PF05787">
    <property type="entry name" value="PhoX"/>
    <property type="match status" value="1"/>
</dbReference>